<accession>A0AAW2BMV5</accession>
<protein>
    <recommendedName>
        <fullName evidence="4">RNase H type-1 domain-containing protein</fullName>
    </recommendedName>
</protein>
<sequence>MTMRSNRRLPWPRATATKQLSKTPPLVPEHIGDGEIESEIALALSPQHTATAPPLRLIDGDLSPDVVPLISDCKNFMARAWTVHLLHIYYEANGCADALAKRGRQQQSILEVYDNCSSFIYAAFVWDMKHLETNRLCPLEIFELVVV</sequence>
<feature type="region of interest" description="Disordered" evidence="1">
    <location>
        <begin position="1"/>
        <end position="26"/>
    </location>
</feature>
<gene>
    <name evidence="2" type="ORF">SO802_031428</name>
</gene>
<keyword evidence="3" id="KW-1185">Reference proteome</keyword>
<dbReference type="Proteomes" id="UP001459277">
    <property type="component" value="Unassembled WGS sequence"/>
</dbReference>
<comment type="caution">
    <text evidence="2">The sequence shown here is derived from an EMBL/GenBank/DDBJ whole genome shotgun (WGS) entry which is preliminary data.</text>
</comment>
<evidence type="ECO:0000313" key="3">
    <source>
        <dbReference type="Proteomes" id="UP001459277"/>
    </source>
</evidence>
<name>A0AAW2BMV5_9ROSI</name>
<organism evidence="2 3">
    <name type="scientific">Lithocarpus litseifolius</name>
    <dbReference type="NCBI Taxonomy" id="425828"/>
    <lineage>
        <taxon>Eukaryota</taxon>
        <taxon>Viridiplantae</taxon>
        <taxon>Streptophyta</taxon>
        <taxon>Embryophyta</taxon>
        <taxon>Tracheophyta</taxon>
        <taxon>Spermatophyta</taxon>
        <taxon>Magnoliopsida</taxon>
        <taxon>eudicotyledons</taxon>
        <taxon>Gunneridae</taxon>
        <taxon>Pentapetalae</taxon>
        <taxon>rosids</taxon>
        <taxon>fabids</taxon>
        <taxon>Fagales</taxon>
        <taxon>Fagaceae</taxon>
        <taxon>Lithocarpus</taxon>
    </lineage>
</organism>
<reference evidence="2 3" key="1">
    <citation type="submission" date="2024-01" db="EMBL/GenBank/DDBJ databases">
        <title>A telomere-to-telomere, gap-free genome of sweet tea (Lithocarpus litseifolius).</title>
        <authorList>
            <person name="Zhou J."/>
        </authorList>
    </citation>
    <scope>NUCLEOTIDE SEQUENCE [LARGE SCALE GENOMIC DNA]</scope>
    <source>
        <strain evidence="2">Zhou-2022a</strain>
        <tissue evidence="2">Leaf</tissue>
    </source>
</reference>
<evidence type="ECO:0000313" key="2">
    <source>
        <dbReference type="EMBL" id="KAK9986477.1"/>
    </source>
</evidence>
<evidence type="ECO:0000256" key="1">
    <source>
        <dbReference type="SAM" id="MobiDB-lite"/>
    </source>
</evidence>
<dbReference type="EMBL" id="JAZDWU010000011">
    <property type="protein sequence ID" value="KAK9986477.1"/>
    <property type="molecule type" value="Genomic_DNA"/>
</dbReference>
<evidence type="ECO:0008006" key="4">
    <source>
        <dbReference type="Google" id="ProtNLM"/>
    </source>
</evidence>
<dbReference type="AlphaFoldDB" id="A0AAW2BMV5"/>
<proteinExistence type="predicted"/>